<dbReference type="Proteomes" id="UP000188541">
    <property type="component" value="Unassembled WGS sequence"/>
</dbReference>
<dbReference type="EMBL" id="MLHO01000015">
    <property type="protein sequence ID" value="OOF58302.1"/>
    <property type="molecule type" value="Genomic_DNA"/>
</dbReference>
<keyword evidence="2" id="KW-1185">Reference proteome</keyword>
<evidence type="ECO:0000313" key="2">
    <source>
        <dbReference type="Proteomes" id="UP000188541"/>
    </source>
</evidence>
<dbReference type="AlphaFoldDB" id="A0A1V3JPW4"/>
<sequence length="80" mass="8892">MQQDIRDTQINPPVNLTLEQLNSLMNSRRFVMFNLKAPKGAFISSQFLKSNPPSLLLVLCSGGKGRTFIQSLRKGLGKNS</sequence>
<proteinExistence type="predicted"/>
<organism evidence="1 2">
    <name type="scientific">Rodentibacter genomosp. 2</name>
    <dbReference type="NCBI Taxonomy" id="1908266"/>
    <lineage>
        <taxon>Bacteria</taxon>
        <taxon>Pseudomonadati</taxon>
        <taxon>Pseudomonadota</taxon>
        <taxon>Gammaproteobacteria</taxon>
        <taxon>Pasteurellales</taxon>
        <taxon>Pasteurellaceae</taxon>
        <taxon>Rodentibacter</taxon>
    </lineage>
</organism>
<protein>
    <submittedName>
        <fullName evidence="1">Uncharacterized protein</fullName>
    </submittedName>
</protein>
<reference evidence="1 2" key="1">
    <citation type="submission" date="2016-10" db="EMBL/GenBank/DDBJ databases">
        <title>Rodentibacter gen. nov. and new species.</title>
        <authorList>
            <person name="Christensen H."/>
        </authorList>
    </citation>
    <scope>NUCLEOTIDE SEQUENCE [LARGE SCALE GENOMIC DNA]</scope>
    <source>
        <strain evidence="1 2">1996246016</strain>
    </source>
</reference>
<name>A0A1V3JPW4_9PAST</name>
<comment type="caution">
    <text evidence="1">The sequence shown here is derived from an EMBL/GenBank/DDBJ whole genome shotgun (WGS) entry which is preliminary data.</text>
</comment>
<accession>A0A1V3JPW4</accession>
<gene>
    <name evidence="1" type="ORF">BKK55_02735</name>
</gene>
<evidence type="ECO:0000313" key="1">
    <source>
        <dbReference type="EMBL" id="OOF58302.1"/>
    </source>
</evidence>